<evidence type="ECO:0000313" key="3">
    <source>
        <dbReference type="Proteomes" id="UP001319080"/>
    </source>
</evidence>
<dbReference type="AlphaFoldDB" id="A0AAP2E3M8"/>
<evidence type="ECO:0000313" key="2">
    <source>
        <dbReference type="EMBL" id="MBT1712478.1"/>
    </source>
</evidence>
<dbReference type="InterPro" id="IPR036116">
    <property type="entry name" value="FN3_sf"/>
</dbReference>
<dbReference type="Proteomes" id="UP001319080">
    <property type="component" value="Unassembled WGS sequence"/>
</dbReference>
<comment type="caution">
    <text evidence="2">The sequence shown here is derived from an EMBL/GenBank/DDBJ whole genome shotgun (WGS) entry which is preliminary data.</text>
</comment>
<dbReference type="EMBL" id="JAHESE010000084">
    <property type="protein sequence ID" value="MBT1712478.1"/>
    <property type="molecule type" value="Genomic_DNA"/>
</dbReference>
<keyword evidence="3" id="KW-1185">Reference proteome</keyword>
<dbReference type="SMART" id="SM00060">
    <property type="entry name" value="FN3"/>
    <property type="match status" value="2"/>
</dbReference>
<dbReference type="SUPFAM" id="SSF49265">
    <property type="entry name" value="Fibronectin type III"/>
    <property type="match status" value="1"/>
</dbReference>
<accession>A0AAP2E3M8</accession>
<evidence type="ECO:0000259" key="1">
    <source>
        <dbReference type="SMART" id="SM00060"/>
    </source>
</evidence>
<organism evidence="2 3">
    <name type="scientific">Dawidia cretensis</name>
    <dbReference type="NCBI Taxonomy" id="2782350"/>
    <lineage>
        <taxon>Bacteria</taxon>
        <taxon>Pseudomonadati</taxon>
        <taxon>Bacteroidota</taxon>
        <taxon>Cytophagia</taxon>
        <taxon>Cytophagales</taxon>
        <taxon>Chryseotaleaceae</taxon>
        <taxon>Dawidia</taxon>
    </lineage>
</organism>
<feature type="domain" description="Fibronectin type-III" evidence="1">
    <location>
        <begin position="143"/>
        <end position="223"/>
    </location>
</feature>
<dbReference type="InterPro" id="IPR003961">
    <property type="entry name" value="FN3_dom"/>
</dbReference>
<feature type="non-terminal residue" evidence="2">
    <location>
        <position position="381"/>
    </location>
</feature>
<dbReference type="RefSeq" id="WP_254088039.1">
    <property type="nucleotide sequence ID" value="NZ_JAHESE010000084.1"/>
</dbReference>
<sequence length="381" mass="42179">TVTAGNLCTYQAEWRDAAGLGIKTVTGTITGGQTPLAIGRARRHRTFATDSAVSAQWYILPGKPYTGLLMADVYRQDAGKGSYKKLASPLFAVAKGDSMLFYLHETVRPGTLYRYYIRPTDDLGNAAQPSDTISLLAVDFASLPLLRNVQARDTANGIALQWAPIGDLPYVVGVEIQRSRDARGDYVVIDTVEVSRHTYFDKQVFPDIPYYYRFRTLALKGRERNAGYTGYATASVKNTSRNPDPPYGLRGTLVNGKVQLRWQPVPDTDVYGYYVYRSVSGSDRFEVLSNGLQKTEYTDTSSIGGRTQYVYGVKAVNRNSLESDFSNLVTMRQSVLQLPQEPAGVNAWLNNRTVILDWPSAARADYAVAGYTVSRREAQPA</sequence>
<gene>
    <name evidence="2" type="ORF">KK062_29860</name>
</gene>
<dbReference type="InterPro" id="IPR013783">
    <property type="entry name" value="Ig-like_fold"/>
</dbReference>
<proteinExistence type="predicted"/>
<dbReference type="Gene3D" id="2.60.40.10">
    <property type="entry name" value="Immunoglobulins"/>
    <property type="match status" value="2"/>
</dbReference>
<protein>
    <recommendedName>
        <fullName evidence="1">Fibronectin type-III domain-containing protein</fullName>
    </recommendedName>
</protein>
<feature type="domain" description="Fibronectin type-III" evidence="1">
    <location>
        <begin position="243"/>
        <end position="323"/>
    </location>
</feature>
<reference evidence="2 3" key="1">
    <citation type="submission" date="2021-05" db="EMBL/GenBank/DDBJ databases">
        <title>A Polyphasic approach of four new species of the genus Ohtaekwangia: Ohtaekwangia histidinii sp. nov., Ohtaekwangia cretensis sp. nov., Ohtaekwangia indiensis sp. nov., Ohtaekwangia reichenbachii sp. nov. from diverse environment.</title>
        <authorList>
            <person name="Octaviana S."/>
        </authorList>
    </citation>
    <scope>NUCLEOTIDE SEQUENCE [LARGE SCALE GENOMIC DNA]</scope>
    <source>
        <strain evidence="2 3">PWU5</strain>
    </source>
</reference>
<name>A0AAP2E3M8_9BACT</name>
<feature type="non-terminal residue" evidence="2">
    <location>
        <position position="1"/>
    </location>
</feature>